<reference evidence="4" key="1">
    <citation type="submission" date="2021-03" db="EMBL/GenBank/DDBJ databases">
        <authorList>
            <person name="Sun Q."/>
        </authorList>
    </citation>
    <scope>NUCLEOTIDE SEQUENCE</scope>
    <source>
        <strain evidence="4">CCM 8862</strain>
    </source>
</reference>
<gene>
    <name evidence="4" type="ORF">JZY06_00935</name>
</gene>
<dbReference type="AlphaFoldDB" id="A0A939DZQ3"/>
<evidence type="ECO:0000313" key="5">
    <source>
        <dbReference type="Proteomes" id="UP000664332"/>
    </source>
</evidence>
<protein>
    <submittedName>
        <fullName evidence="4">M23 family metallopeptidase</fullName>
    </submittedName>
</protein>
<proteinExistence type="predicted"/>
<evidence type="ECO:0000256" key="2">
    <source>
        <dbReference type="SAM" id="MobiDB-lite"/>
    </source>
</evidence>
<dbReference type="InterPro" id="IPR011055">
    <property type="entry name" value="Dup_hybrid_motif"/>
</dbReference>
<dbReference type="InterPro" id="IPR050570">
    <property type="entry name" value="Cell_wall_metabolism_enzyme"/>
</dbReference>
<feature type="region of interest" description="Disordered" evidence="2">
    <location>
        <begin position="1"/>
        <end position="26"/>
    </location>
</feature>
<dbReference type="Proteomes" id="UP000664332">
    <property type="component" value="Unassembled WGS sequence"/>
</dbReference>
<dbReference type="Pfam" id="PF01551">
    <property type="entry name" value="Peptidase_M23"/>
    <property type="match status" value="1"/>
</dbReference>
<dbReference type="CDD" id="cd12797">
    <property type="entry name" value="M23_peptidase"/>
    <property type="match status" value="1"/>
</dbReference>
<dbReference type="SUPFAM" id="SSF51261">
    <property type="entry name" value="Duplicated hybrid motif"/>
    <property type="match status" value="1"/>
</dbReference>
<keyword evidence="5" id="KW-1185">Reference proteome</keyword>
<name>A0A939DZQ3_9CORY</name>
<evidence type="ECO:0000256" key="1">
    <source>
        <dbReference type="ARBA" id="ARBA00022729"/>
    </source>
</evidence>
<evidence type="ECO:0000259" key="3">
    <source>
        <dbReference type="Pfam" id="PF01551"/>
    </source>
</evidence>
<dbReference type="GO" id="GO:0004222">
    <property type="term" value="F:metalloendopeptidase activity"/>
    <property type="evidence" value="ECO:0007669"/>
    <property type="project" value="TreeGrafter"/>
</dbReference>
<accession>A0A939DZQ3</accession>
<dbReference type="InterPro" id="IPR016047">
    <property type="entry name" value="M23ase_b-sheet_dom"/>
</dbReference>
<dbReference type="RefSeq" id="WP_207117623.1">
    <property type="nucleotide sequence ID" value="NZ_JAFLEQ010000003.1"/>
</dbReference>
<feature type="domain" description="M23ase beta-sheet core" evidence="3">
    <location>
        <begin position="98"/>
        <end position="189"/>
    </location>
</feature>
<keyword evidence="1" id="KW-0732">Signal</keyword>
<sequence length="210" mass="21830">MNTLHLPPAISRPHPDPASRPGRPLSGRCHPHSRWLHRLAALLLVVLVAAAPGGAVAAAAVPRTAAAGGGWVNPVTSFPGRPVVVRDFDPPARRWLAGHRGVDVAAAPGQPIYAAGAGTVRFAGFVALTPTVSIRHPGGIITTYQPVKAAVAAGQPVSAGQLIGQLSEPVTVWPGLSWGARLDGVYINPVHLLDRPPIRLKTRPTFIPGS</sequence>
<dbReference type="PANTHER" id="PTHR21666">
    <property type="entry name" value="PEPTIDASE-RELATED"/>
    <property type="match status" value="1"/>
</dbReference>
<evidence type="ECO:0000313" key="4">
    <source>
        <dbReference type="EMBL" id="MBN9643203.1"/>
    </source>
</evidence>
<organism evidence="4 5">
    <name type="scientific">Corynebacterium mendelii</name>
    <dbReference type="NCBI Taxonomy" id="2765362"/>
    <lineage>
        <taxon>Bacteria</taxon>
        <taxon>Bacillati</taxon>
        <taxon>Actinomycetota</taxon>
        <taxon>Actinomycetes</taxon>
        <taxon>Mycobacteriales</taxon>
        <taxon>Corynebacteriaceae</taxon>
        <taxon>Corynebacterium</taxon>
    </lineage>
</organism>
<dbReference type="EMBL" id="JAFLEQ010000003">
    <property type="protein sequence ID" value="MBN9643203.1"/>
    <property type="molecule type" value="Genomic_DNA"/>
</dbReference>
<dbReference type="Gene3D" id="2.70.70.10">
    <property type="entry name" value="Glucose Permease (Domain IIA)"/>
    <property type="match status" value="1"/>
</dbReference>
<dbReference type="PANTHER" id="PTHR21666:SF289">
    <property type="entry name" value="L-ALA--D-GLU ENDOPEPTIDASE"/>
    <property type="match status" value="1"/>
</dbReference>
<comment type="caution">
    <text evidence="4">The sequence shown here is derived from an EMBL/GenBank/DDBJ whole genome shotgun (WGS) entry which is preliminary data.</text>
</comment>